<dbReference type="Gene3D" id="3.40.190.10">
    <property type="entry name" value="Periplasmic binding protein-like II"/>
    <property type="match status" value="1"/>
</dbReference>
<dbReference type="Gene3D" id="3.10.105.10">
    <property type="entry name" value="Dipeptide-binding Protein, Domain 3"/>
    <property type="match status" value="1"/>
</dbReference>
<evidence type="ECO:0000313" key="6">
    <source>
        <dbReference type="EMBL" id="RVT96945.1"/>
    </source>
</evidence>
<evidence type="ECO:0000256" key="2">
    <source>
        <dbReference type="ARBA" id="ARBA00005695"/>
    </source>
</evidence>
<dbReference type="InterPro" id="IPR000914">
    <property type="entry name" value="SBP_5_dom"/>
</dbReference>
<gene>
    <name evidence="6" type="ORF">EOD42_11125</name>
</gene>
<comment type="similarity">
    <text evidence="2">Belongs to the bacterial solute-binding protein 5 family.</text>
</comment>
<dbReference type="GO" id="GO:1904680">
    <property type="term" value="F:peptide transmembrane transporter activity"/>
    <property type="evidence" value="ECO:0007669"/>
    <property type="project" value="TreeGrafter"/>
</dbReference>
<dbReference type="InterPro" id="IPR030678">
    <property type="entry name" value="Peptide/Ni-bd"/>
</dbReference>
<comment type="subcellular location">
    <subcellularLocation>
        <location evidence="1">Periplasm</location>
    </subcellularLocation>
</comment>
<dbReference type="CDD" id="cd08502">
    <property type="entry name" value="PBP2_NikA_DppA_OppA_like_16"/>
    <property type="match status" value="1"/>
</dbReference>
<keyword evidence="3 4" id="KW-0732">Signal</keyword>
<dbReference type="GO" id="GO:0015833">
    <property type="term" value="P:peptide transport"/>
    <property type="evidence" value="ECO:0007669"/>
    <property type="project" value="TreeGrafter"/>
</dbReference>
<keyword evidence="7" id="KW-1185">Reference proteome</keyword>
<dbReference type="GO" id="GO:0043190">
    <property type="term" value="C:ATP-binding cassette (ABC) transporter complex"/>
    <property type="evidence" value="ECO:0007669"/>
    <property type="project" value="InterPro"/>
</dbReference>
<evidence type="ECO:0000259" key="5">
    <source>
        <dbReference type="Pfam" id="PF00496"/>
    </source>
</evidence>
<feature type="domain" description="Solute-binding protein family 5" evidence="5">
    <location>
        <begin position="82"/>
        <end position="423"/>
    </location>
</feature>
<dbReference type="PIRSF" id="PIRSF002741">
    <property type="entry name" value="MppA"/>
    <property type="match status" value="1"/>
</dbReference>
<dbReference type="PANTHER" id="PTHR30290">
    <property type="entry name" value="PERIPLASMIC BINDING COMPONENT OF ABC TRANSPORTER"/>
    <property type="match status" value="1"/>
</dbReference>
<evidence type="ECO:0000313" key="7">
    <source>
        <dbReference type="Proteomes" id="UP000282957"/>
    </source>
</evidence>
<dbReference type="AlphaFoldDB" id="A0A437MH73"/>
<feature type="signal peptide" evidence="4">
    <location>
        <begin position="1"/>
        <end position="32"/>
    </location>
</feature>
<organism evidence="6 7">
    <name type="scientific">Rhodovarius crocodyli</name>
    <dbReference type="NCBI Taxonomy" id="1979269"/>
    <lineage>
        <taxon>Bacteria</taxon>
        <taxon>Pseudomonadati</taxon>
        <taxon>Pseudomonadota</taxon>
        <taxon>Alphaproteobacteria</taxon>
        <taxon>Acetobacterales</taxon>
        <taxon>Roseomonadaceae</taxon>
        <taxon>Rhodovarius</taxon>
    </lineage>
</organism>
<dbReference type="GO" id="GO:0030288">
    <property type="term" value="C:outer membrane-bounded periplasmic space"/>
    <property type="evidence" value="ECO:0007669"/>
    <property type="project" value="UniProtKB-ARBA"/>
</dbReference>
<feature type="chain" id="PRO_5019416730" evidence="4">
    <location>
        <begin position="33"/>
        <end position="541"/>
    </location>
</feature>
<dbReference type="PANTHER" id="PTHR30290:SF38">
    <property type="entry name" value="D,D-DIPEPTIDE-BINDING PERIPLASMIC PROTEIN DDPA-RELATED"/>
    <property type="match status" value="1"/>
</dbReference>
<dbReference type="OrthoDB" id="7318145at2"/>
<dbReference type="SUPFAM" id="SSF53850">
    <property type="entry name" value="Periplasmic binding protein-like II"/>
    <property type="match status" value="1"/>
</dbReference>
<evidence type="ECO:0000256" key="1">
    <source>
        <dbReference type="ARBA" id="ARBA00004418"/>
    </source>
</evidence>
<accession>A0A437MH73</accession>
<proteinExistence type="inferred from homology"/>
<dbReference type="EMBL" id="SACL01000003">
    <property type="protein sequence ID" value="RVT96945.1"/>
    <property type="molecule type" value="Genomic_DNA"/>
</dbReference>
<dbReference type="Pfam" id="PF00496">
    <property type="entry name" value="SBP_bac_5"/>
    <property type="match status" value="1"/>
</dbReference>
<evidence type="ECO:0000256" key="4">
    <source>
        <dbReference type="SAM" id="SignalP"/>
    </source>
</evidence>
<comment type="caution">
    <text evidence="6">The sequence shown here is derived from an EMBL/GenBank/DDBJ whole genome shotgun (WGS) entry which is preliminary data.</text>
</comment>
<dbReference type="Proteomes" id="UP000282957">
    <property type="component" value="Unassembled WGS sequence"/>
</dbReference>
<evidence type="ECO:0000256" key="3">
    <source>
        <dbReference type="ARBA" id="ARBA00022729"/>
    </source>
</evidence>
<protein>
    <submittedName>
        <fullName evidence="6">ABC transporter substrate-binding protein</fullName>
    </submittedName>
</protein>
<sequence>MERTMRMVLPFTKLRSALAGALLAATALVAPAEAQQAQRPIRLVLNVGLQVLDPIAGPSFVTRNFAYMVFDTLVSMDSQGRFRPQMLDNWRTSDDGLTWTFTLRDGLEFSDGAPVTAEDCVASLRRWGQRDSLGRRLMAATQEMRVVDAKTFVLQLSRPFGLVLEALGKPSVQVPFIMPARIAANTPPTTPVTEVVGSGPFLFLRDQWIPGERTVFVRNPRYRPRDEPADGLAGGKVPRAERVEFINMGDPGLRAAAIQAGEVDYLEYAPIDYIRNFQRNRNLVLSRARGGAEIAGGLSINHRQPPFDNVQVRRAVQQIMSRADIIAAEGVPPEFSQPDCQSVYVCGTFYASETGTEPMRTTSIERARELLRQSGYNGERVVFLQPGDSALINPIGLVMIDRLRQAGFNLDVQTSDWSSHASRWIQHRPLDQGGWSLIPVIYTGFDLGNPLTNPGIGYNCTGNQPWGYCNEAMTPVIERFEREANAERRREIAGELQRMSIEQANFPISGQFASAAVWRAELRGVIDFGFPVMWNLERAAR</sequence>
<dbReference type="InterPro" id="IPR039424">
    <property type="entry name" value="SBP_5"/>
</dbReference>
<reference evidence="6 7" key="1">
    <citation type="submission" date="2019-01" db="EMBL/GenBank/DDBJ databases">
        <authorList>
            <person name="Chen W.-M."/>
        </authorList>
    </citation>
    <scope>NUCLEOTIDE SEQUENCE [LARGE SCALE GENOMIC DNA]</scope>
    <source>
        <strain evidence="6 7">CCP-6</strain>
    </source>
</reference>
<name>A0A437MH73_9PROT</name>